<comment type="similarity">
    <text evidence="1 2">Belongs to the fructosamine kinase family.</text>
</comment>
<protein>
    <submittedName>
        <fullName evidence="3">Fructosamine-3-kinase</fullName>
    </submittedName>
</protein>
<dbReference type="PIRSF" id="PIRSF006221">
    <property type="entry name" value="Ketosamine-3-kinase"/>
    <property type="match status" value="1"/>
</dbReference>
<keyword evidence="2" id="KW-0808">Transferase</keyword>
<evidence type="ECO:0000313" key="4">
    <source>
        <dbReference type="Proteomes" id="UP000199286"/>
    </source>
</evidence>
<dbReference type="Gene3D" id="3.30.200.20">
    <property type="entry name" value="Phosphorylase Kinase, domain 1"/>
    <property type="match status" value="1"/>
</dbReference>
<sequence>MRWRTEITWRDEVEQVFGSPIAGVRTLPGGDLAAIARVELEDGTQLVSKRGPLVGTEARMLEAMRLAGAQVARVEHLGGRLLCLAWEDADEPDADGWASLGAALKTIHASTNSTYGWIEDYAFGEVQIDNGPRETWPDFWSEARLLPQVPHMPGPLRPRVETLCKALPDRLPAHPAASLLHGDLWGGNVLFTARGAVMIDPACYYGHAEVDLAMLALFGTPEPAFADAYGPAEPDAETRRPIYQLWPAMVHHRLYGERYAEMVDRLLGEAGV</sequence>
<dbReference type="Proteomes" id="UP000199286">
    <property type="component" value="Unassembled WGS sequence"/>
</dbReference>
<dbReference type="SUPFAM" id="SSF56112">
    <property type="entry name" value="Protein kinase-like (PK-like)"/>
    <property type="match status" value="1"/>
</dbReference>
<dbReference type="PANTHER" id="PTHR12149:SF8">
    <property type="entry name" value="PROTEIN-RIBULOSAMINE 3-KINASE"/>
    <property type="match status" value="1"/>
</dbReference>
<reference evidence="3 4" key="1">
    <citation type="submission" date="2016-10" db="EMBL/GenBank/DDBJ databases">
        <authorList>
            <person name="de Groot N.N."/>
        </authorList>
    </citation>
    <scope>NUCLEOTIDE SEQUENCE [LARGE SCALE GENOMIC DNA]</scope>
    <source>
        <strain evidence="3 4">DSM 26880</strain>
    </source>
</reference>
<proteinExistence type="inferred from homology"/>
<keyword evidence="4" id="KW-1185">Reference proteome</keyword>
<dbReference type="InterPro" id="IPR016477">
    <property type="entry name" value="Fructo-/Ketosamine-3-kinase"/>
</dbReference>
<dbReference type="STRING" id="321339.SAMN05444340_12523"/>
<dbReference type="EMBL" id="FNPF01000025">
    <property type="protein sequence ID" value="SDY89111.1"/>
    <property type="molecule type" value="Genomic_DNA"/>
</dbReference>
<dbReference type="Gene3D" id="3.90.1200.10">
    <property type="match status" value="1"/>
</dbReference>
<evidence type="ECO:0000313" key="3">
    <source>
        <dbReference type="EMBL" id="SDY89111.1"/>
    </source>
</evidence>
<gene>
    <name evidence="3" type="ORF">SAMN05444340_12523</name>
</gene>
<name>A0A1H3NJP5_9RHOB</name>
<organism evidence="3 4">
    <name type="scientific">Citreimonas salinaria</name>
    <dbReference type="NCBI Taxonomy" id="321339"/>
    <lineage>
        <taxon>Bacteria</taxon>
        <taxon>Pseudomonadati</taxon>
        <taxon>Pseudomonadota</taxon>
        <taxon>Alphaproteobacteria</taxon>
        <taxon>Rhodobacterales</taxon>
        <taxon>Roseobacteraceae</taxon>
        <taxon>Citreimonas</taxon>
    </lineage>
</organism>
<dbReference type="PANTHER" id="PTHR12149">
    <property type="entry name" value="FRUCTOSAMINE 3 KINASE-RELATED PROTEIN"/>
    <property type="match status" value="1"/>
</dbReference>
<keyword evidence="2 3" id="KW-0418">Kinase</keyword>
<dbReference type="InterPro" id="IPR011009">
    <property type="entry name" value="Kinase-like_dom_sf"/>
</dbReference>
<dbReference type="AlphaFoldDB" id="A0A1H3NJP5"/>
<dbReference type="OrthoDB" id="5291879at2"/>
<evidence type="ECO:0000256" key="2">
    <source>
        <dbReference type="PIRNR" id="PIRNR006221"/>
    </source>
</evidence>
<dbReference type="RefSeq" id="WP_089886116.1">
    <property type="nucleotide sequence ID" value="NZ_FNPF01000025.1"/>
</dbReference>
<accession>A0A1H3NJP5</accession>
<dbReference type="Pfam" id="PF03881">
    <property type="entry name" value="Fructosamin_kin"/>
    <property type="match status" value="1"/>
</dbReference>
<dbReference type="GO" id="GO:0016301">
    <property type="term" value="F:kinase activity"/>
    <property type="evidence" value="ECO:0007669"/>
    <property type="project" value="UniProtKB-UniRule"/>
</dbReference>
<evidence type="ECO:0000256" key="1">
    <source>
        <dbReference type="ARBA" id="ARBA00009460"/>
    </source>
</evidence>